<evidence type="ECO:0000256" key="6">
    <source>
        <dbReference type="ARBA" id="ARBA00022764"/>
    </source>
</evidence>
<evidence type="ECO:0000256" key="9">
    <source>
        <dbReference type="ARBA" id="ARBA00023295"/>
    </source>
</evidence>
<evidence type="ECO:0000256" key="10">
    <source>
        <dbReference type="ARBA" id="ARBA00023316"/>
    </source>
</evidence>
<evidence type="ECO:0000256" key="2">
    <source>
        <dbReference type="ARBA" id="ARBA00004418"/>
    </source>
</evidence>
<reference evidence="13 14" key="1">
    <citation type="submission" date="2014-09" db="EMBL/GenBank/DDBJ databases">
        <authorList>
            <person name="Grob C."/>
            <person name="Taubert M."/>
            <person name="Howat A.M."/>
            <person name="Burns O.J."/>
            <person name="Dixon J.L."/>
            <person name="Chen Y."/>
            <person name="Murrell J.C."/>
        </authorList>
    </citation>
    <scope>NUCLEOTIDE SEQUENCE [LARGE SCALE GENOMIC DNA]</scope>
    <source>
        <strain evidence="13">L4</strain>
    </source>
</reference>
<dbReference type="GO" id="GO:0071973">
    <property type="term" value="P:bacterial-type flagellum-dependent cell motility"/>
    <property type="evidence" value="ECO:0007669"/>
    <property type="project" value="TreeGrafter"/>
</dbReference>
<name>A0A0A0BMA5_9GAMM</name>
<dbReference type="InterPro" id="IPR051056">
    <property type="entry name" value="Glycosyl_Hydrolase_73"/>
</dbReference>
<dbReference type="Gene3D" id="1.10.530.10">
    <property type="match status" value="1"/>
</dbReference>
<organism evidence="13 14">
    <name type="scientific">Methylophaga thiooxydans</name>
    <dbReference type="NCBI Taxonomy" id="392484"/>
    <lineage>
        <taxon>Bacteria</taxon>
        <taxon>Pseudomonadati</taxon>
        <taxon>Pseudomonadota</taxon>
        <taxon>Gammaproteobacteria</taxon>
        <taxon>Thiotrichales</taxon>
        <taxon>Piscirickettsiaceae</taxon>
        <taxon>Methylophaga</taxon>
    </lineage>
</organism>
<keyword evidence="13" id="KW-0282">Flagellum</keyword>
<dbReference type="EMBL" id="JRQD01000001">
    <property type="protein sequence ID" value="KGM08189.1"/>
    <property type="molecule type" value="Genomic_DNA"/>
</dbReference>
<proteinExistence type="inferred from homology"/>
<evidence type="ECO:0000313" key="13">
    <source>
        <dbReference type="EMBL" id="KGM08189.1"/>
    </source>
</evidence>
<evidence type="ECO:0000256" key="1">
    <source>
        <dbReference type="ARBA" id="ARBA00002954"/>
    </source>
</evidence>
<evidence type="ECO:0000259" key="12">
    <source>
        <dbReference type="SMART" id="SM00047"/>
    </source>
</evidence>
<dbReference type="PANTHER" id="PTHR33308">
    <property type="entry name" value="PEPTIDOGLYCAN HYDROLASE FLGJ"/>
    <property type="match status" value="1"/>
</dbReference>
<dbReference type="Pfam" id="PF10135">
    <property type="entry name" value="Rod-binding"/>
    <property type="match status" value="1"/>
</dbReference>
<dbReference type="GO" id="GO:0004040">
    <property type="term" value="F:amidase activity"/>
    <property type="evidence" value="ECO:0007669"/>
    <property type="project" value="InterPro"/>
</dbReference>
<comment type="caution">
    <text evidence="13">The sequence shown here is derived from an EMBL/GenBank/DDBJ whole genome shotgun (WGS) entry which is preliminary data.</text>
</comment>
<gene>
    <name evidence="13" type="primary">flgJ</name>
    <name evidence="13" type="ORF">LP43_0612</name>
</gene>
<evidence type="ECO:0000313" key="14">
    <source>
        <dbReference type="Proteomes" id="UP000029999"/>
    </source>
</evidence>
<dbReference type="PRINTS" id="PR01002">
    <property type="entry name" value="FLGFLGJ"/>
</dbReference>
<comment type="subcellular location">
    <subcellularLocation>
        <location evidence="2">Periplasm</location>
    </subcellularLocation>
</comment>
<dbReference type="RefSeq" id="WP_036311798.1">
    <property type="nucleotide sequence ID" value="NZ_JRQD01000001.1"/>
</dbReference>
<dbReference type="AlphaFoldDB" id="A0A0A0BMA5"/>
<evidence type="ECO:0000256" key="11">
    <source>
        <dbReference type="ARBA" id="ARBA00030835"/>
    </source>
</evidence>
<dbReference type="Gene3D" id="2.10.70.40">
    <property type="entry name" value="peptidoglycan hydrolase"/>
    <property type="match status" value="1"/>
</dbReference>
<keyword evidence="8 13" id="KW-0378">Hydrolase</keyword>
<dbReference type="InterPro" id="IPR002901">
    <property type="entry name" value="MGlyc_endo_b_GlcNAc-like_dom"/>
</dbReference>
<evidence type="ECO:0000256" key="5">
    <source>
        <dbReference type="ARBA" id="ARBA00013433"/>
    </source>
</evidence>
<keyword evidence="10" id="KW-0961">Cell wall biogenesis/degradation</keyword>
<evidence type="ECO:0000256" key="8">
    <source>
        <dbReference type="ARBA" id="ARBA00022801"/>
    </source>
</evidence>
<evidence type="ECO:0000256" key="7">
    <source>
        <dbReference type="ARBA" id="ARBA00022795"/>
    </source>
</evidence>
<evidence type="ECO:0000256" key="4">
    <source>
        <dbReference type="ARBA" id="ARBA00007974"/>
    </source>
</evidence>
<keyword evidence="13" id="KW-0969">Cilium</keyword>
<dbReference type="InterPro" id="IPR019301">
    <property type="entry name" value="Flagellar_prot_FlgJ_N"/>
</dbReference>
<dbReference type="GO" id="GO:0016798">
    <property type="term" value="F:hydrolase activity, acting on glycosyl bonds"/>
    <property type="evidence" value="ECO:0007669"/>
    <property type="project" value="UniProtKB-KW"/>
</dbReference>
<keyword evidence="6" id="KW-0574">Periplasm</keyword>
<keyword evidence="13" id="KW-0966">Cell projection</keyword>
<dbReference type="STRING" id="392484.LP43_0612"/>
<dbReference type="GO" id="GO:0044780">
    <property type="term" value="P:bacterial-type flagellum assembly"/>
    <property type="evidence" value="ECO:0007669"/>
    <property type="project" value="InterPro"/>
</dbReference>
<comment type="function">
    <text evidence="1">Flagellum-specific muramidase which hydrolyzes the peptidoglycan layer to assemble the rod structure in the periplasmic space.</text>
</comment>
<dbReference type="Proteomes" id="UP000029999">
    <property type="component" value="Unassembled WGS sequence"/>
</dbReference>
<dbReference type="PANTHER" id="PTHR33308:SF9">
    <property type="entry name" value="PEPTIDOGLYCAN HYDROLASE FLGJ"/>
    <property type="match status" value="1"/>
</dbReference>
<comment type="similarity">
    <text evidence="3">In the N-terminal section; belongs to the FlgJ family.</text>
</comment>
<keyword evidence="9 13" id="KW-0326">Glycosidase</keyword>
<dbReference type="GO" id="GO:0071555">
    <property type="term" value="P:cell wall organization"/>
    <property type="evidence" value="ECO:0007669"/>
    <property type="project" value="UniProtKB-KW"/>
</dbReference>
<feature type="domain" description="Mannosyl-glycoprotein endo-beta-N-acetylglucosamidase-like" evidence="12">
    <location>
        <begin position="156"/>
        <end position="314"/>
    </location>
</feature>
<dbReference type="SMART" id="SM00047">
    <property type="entry name" value="LYZ2"/>
    <property type="match status" value="1"/>
</dbReference>
<comment type="similarity">
    <text evidence="4">In the C-terminal section; belongs to the glycosyl hydrolase 73 family.</text>
</comment>
<sequence>MAIDSNIAQSTVDFHGLNQLRYQATQSQDDQQTMRQVAAQFESLFVNMMLKSMRQASLGEGIFDSDQSKMYQDMSDQQLASDLSSRGGLGLQDVIFRQLGGETAAAKQELQAGQAFSIDTVIIRPALGAKVNERIIEQIKEAKPTQPEQVTPSGEKMTFANPQDFVEKLWPYAEQAAEKIGVSPEVILSQAALETGWGQHVLSHADGETSFNLFNIKADNSWTGDFTSKNALEYRNGKALHEASRFRSYESYQQSFDDYVQFLQTQPRYQEALRHTADPEAFVEHLHKAGYATDPQYADKIKRIMNGDTLAQISQEINHG</sequence>
<dbReference type="GO" id="GO:0042597">
    <property type="term" value="C:periplasmic space"/>
    <property type="evidence" value="ECO:0007669"/>
    <property type="project" value="UniProtKB-SubCell"/>
</dbReference>
<protein>
    <recommendedName>
        <fullName evidence="5">Peptidoglycan hydrolase FlgJ</fullName>
    </recommendedName>
    <alternativeName>
        <fullName evidence="11">Muramidase FlgJ</fullName>
    </alternativeName>
</protein>
<dbReference type="InterPro" id="IPR023346">
    <property type="entry name" value="Lysozyme-like_dom_sf"/>
</dbReference>
<keyword evidence="7" id="KW-1005">Bacterial flagellum biogenesis</keyword>
<dbReference type="SUPFAM" id="SSF53955">
    <property type="entry name" value="Lysozyme-like"/>
    <property type="match status" value="1"/>
</dbReference>
<evidence type="ECO:0000256" key="3">
    <source>
        <dbReference type="ARBA" id="ARBA00006880"/>
    </source>
</evidence>
<dbReference type="Pfam" id="PF01832">
    <property type="entry name" value="Glucosaminidase"/>
    <property type="match status" value="1"/>
</dbReference>
<dbReference type="NCBIfam" id="TIGR02541">
    <property type="entry name" value="flagell_FlgJ"/>
    <property type="match status" value="1"/>
</dbReference>
<accession>A0A0A0BMA5</accession>
<dbReference type="InterPro" id="IPR013377">
    <property type="entry name" value="FlgJ"/>
</dbReference>